<evidence type="ECO:0000313" key="2">
    <source>
        <dbReference type="EMBL" id="EDW29229.1"/>
    </source>
</evidence>
<sequence length="409" mass="47701">MTSILNGSSRASQGQVVFKHDFPPVGFFPLPPAEPHLCRDAYLKALLAPYESIPEDESNKLDFEYMMISTRRTTKVRPTTYQRPSGISETTKTAAVDINALVKARSKKILEGLTNSSINYLLEKFIKKIVIMRFVPPKGTNPSKTIFGWSCREYYERFKKNEDTMYLDALVFGKTEKQLDALKFFVDLGEIIRLIISLKEDLIANRDLCQGFMALLRDIKVDIMEVLAKPYEAMNTEHDNIVLELIKIRQGKAADPQSISKRRALKKEQELFTDYKYPIETRYQINWARDKVEQKYTEDAIKEKAMQDELDKLQELTKTDTNVWRSAYIKYSTLIEEYKKRINLMQDAYDEDMESAENDVQFTLNKLNKCKDDLKTYQEKVQMFHVKIAETRAKIAIEEQEELEKLRKL</sequence>
<dbReference type="Proteomes" id="UP000008744">
    <property type="component" value="Unassembled WGS sequence"/>
</dbReference>
<name>B4G730_DROPE</name>
<evidence type="ECO:0000313" key="3">
    <source>
        <dbReference type="Proteomes" id="UP000008744"/>
    </source>
</evidence>
<dbReference type="AlphaFoldDB" id="B4G730"/>
<dbReference type="HOGENOM" id="CLU_038629_0_0_1"/>
<organism evidence="3">
    <name type="scientific">Drosophila persimilis</name>
    <name type="common">Fruit fly</name>
    <dbReference type="NCBI Taxonomy" id="7234"/>
    <lineage>
        <taxon>Eukaryota</taxon>
        <taxon>Metazoa</taxon>
        <taxon>Ecdysozoa</taxon>
        <taxon>Arthropoda</taxon>
        <taxon>Hexapoda</taxon>
        <taxon>Insecta</taxon>
        <taxon>Pterygota</taxon>
        <taxon>Neoptera</taxon>
        <taxon>Endopterygota</taxon>
        <taxon>Diptera</taxon>
        <taxon>Brachycera</taxon>
        <taxon>Muscomorpha</taxon>
        <taxon>Ephydroidea</taxon>
        <taxon>Drosophilidae</taxon>
        <taxon>Drosophila</taxon>
        <taxon>Sophophora</taxon>
    </lineage>
</organism>
<dbReference type="SMR" id="B4G730"/>
<keyword evidence="1" id="KW-0175">Coiled coil</keyword>
<gene>
    <name evidence="2" type="primary">Dper\GL19589</name>
    <name evidence="2" type="ORF">Dper_GL19589</name>
</gene>
<dbReference type="eggNOG" id="ENOG502TCKY">
    <property type="taxonomic scope" value="Eukaryota"/>
</dbReference>
<accession>B4G730</accession>
<protein>
    <submittedName>
        <fullName evidence="2">GL19589</fullName>
    </submittedName>
</protein>
<dbReference type="OrthoDB" id="7835607at2759"/>
<keyword evidence="3" id="KW-1185">Reference proteome</keyword>
<dbReference type="PhylomeDB" id="B4G730"/>
<evidence type="ECO:0000256" key="1">
    <source>
        <dbReference type="SAM" id="Coils"/>
    </source>
</evidence>
<dbReference type="EMBL" id="CH479180">
    <property type="protein sequence ID" value="EDW29229.1"/>
    <property type="molecule type" value="Genomic_DNA"/>
</dbReference>
<reference evidence="2 3" key="1">
    <citation type="journal article" date="2007" name="Nature">
        <title>Evolution of genes and genomes on the Drosophila phylogeny.</title>
        <authorList>
            <consortium name="Drosophila 12 Genomes Consortium"/>
            <person name="Clark A.G."/>
            <person name="Eisen M.B."/>
            <person name="Smith D.R."/>
            <person name="Bergman C.M."/>
            <person name="Oliver B."/>
            <person name="Markow T.A."/>
            <person name="Kaufman T.C."/>
            <person name="Kellis M."/>
            <person name="Gelbart W."/>
            <person name="Iyer V.N."/>
            <person name="Pollard D.A."/>
            <person name="Sackton T.B."/>
            <person name="Larracuente A.M."/>
            <person name="Singh N.D."/>
            <person name="Abad J.P."/>
            <person name="Abt D.N."/>
            <person name="Adryan B."/>
            <person name="Aguade M."/>
            <person name="Akashi H."/>
            <person name="Anderson W.W."/>
            <person name="Aquadro C.F."/>
            <person name="Ardell D.H."/>
            <person name="Arguello R."/>
            <person name="Artieri C.G."/>
            <person name="Barbash D.A."/>
            <person name="Barker D."/>
            <person name="Barsanti P."/>
            <person name="Batterham P."/>
            <person name="Batzoglou S."/>
            <person name="Begun D."/>
            <person name="Bhutkar A."/>
            <person name="Blanco E."/>
            <person name="Bosak S.A."/>
            <person name="Bradley R.K."/>
            <person name="Brand A.D."/>
            <person name="Brent M.R."/>
            <person name="Brooks A.N."/>
            <person name="Brown R.H."/>
            <person name="Butlin R.K."/>
            <person name="Caggese C."/>
            <person name="Calvi B.R."/>
            <person name="Bernardo de Carvalho A."/>
            <person name="Caspi A."/>
            <person name="Castrezana S."/>
            <person name="Celniker S.E."/>
            <person name="Chang J.L."/>
            <person name="Chapple C."/>
            <person name="Chatterji S."/>
            <person name="Chinwalla A."/>
            <person name="Civetta A."/>
            <person name="Clifton S.W."/>
            <person name="Comeron J.M."/>
            <person name="Costello J.C."/>
            <person name="Coyne J.A."/>
            <person name="Daub J."/>
            <person name="David R.G."/>
            <person name="Delcher A.L."/>
            <person name="Delehaunty K."/>
            <person name="Do C.B."/>
            <person name="Ebling H."/>
            <person name="Edwards K."/>
            <person name="Eickbush T."/>
            <person name="Evans J.D."/>
            <person name="Filipski A."/>
            <person name="Findeiss S."/>
            <person name="Freyhult E."/>
            <person name="Fulton L."/>
            <person name="Fulton R."/>
            <person name="Garcia A.C."/>
            <person name="Gardiner A."/>
            <person name="Garfield D.A."/>
            <person name="Garvin B.E."/>
            <person name="Gibson G."/>
            <person name="Gilbert D."/>
            <person name="Gnerre S."/>
            <person name="Godfrey J."/>
            <person name="Good R."/>
            <person name="Gotea V."/>
            <person name="Gravely B."/>
            <person name="Greenberg A.J."/>
            <person name="Griffiths-Jones S."/>
            <person name="Gross S."/>
            <person name="Guigo R."/>
            <person name="Gustafson E.A."/>
            <person name="Haerty W."/>
            <person name="Hahn M.W."/>
            <person name="Halligan D.L."/>
            <person name="Halpern A.L."/>
            <person name="Halter G.M."/>
            <person name="Han M.V."/>
            <person name="Heger A."/>
            <person name="Hillier L."/>
            <person name="Hinrichs A.S."/>
            <person name="Holmes I."/>
            <person name="Hoskins R.A."/>
            <person name="Hubisz M.J."/>
            <person name="Hultmark D."/>
            <person name="Huntley M.A."/>
            <person name="Jaffe D.B."/>
            <person name="Jagadeeshan S."/>
            <person name="Jeck W.R."/>
            <person name="Johnson J."/>
            <person name="Jones C.D."/>
            <person name="Jordan W.C."/>
            <person name="Karpen G.H."/>
            <person name="Kataoka E."/>
            <person name="Keightley P.D."/>
            <person name="Kheradpour P."/>
            <person name="Kirkness E.F."/>
            <person name="Koerich L.B."/>
            <person name="Kristiansen K."/>
            <person name="Kudrna D."/>
            <person name="Kulathinal R.J."/>
            <person name="Kumar S."/>
            <person name="Kwok R."/>
            <person name="Lander E."/>
            <person name="Langley C.H."/>
            <person name="Lapoint R."/>
            <person name="Lazzaro B.P."/>
            <person name="Lee S.J."/>
            <person name="Levesque L."/>
            <person name="Li R."/>
            <person name="Lin C.F."/>
            <person name="Lin M.F."/>
            <person name="Lindblad-Toh K."/>
            <person name="Llopart A."/>
            <person name="Long M."/>
            <person name="Low L."/>
            <person name="Lozovsky E."/>
            <person name="Lu J."/>
            <person name="Luo M."/>
            <person name="Machado C.A."/>
            <person name="Makalowski W."/>
            <person name="Marzo M."/>
            <person name="Matsuda M."/>
            <person name="Matzkin L."/>
            <person name="McAllister B."/>
            <person name="McBride C.S."/>
            <person name="McKernan B."/>
            <person name="McKernan K."/>
            <person name="Mendez-Lago M."/>
            <person name="Minx P."/>
            <person name="Mollenhauer M.U."/>
            <person name="Montooth K."/>
            <person name="Mount S.M."/>
            <person name="Mu X."/>
            <person name="Myers E."/>
            <person name="Negre B."/>
            <person name="Newfeld S."/>
            <person name="Nielsen R."/>
            <person name="Noor M.A."/>
            <person name="O'Grady P."/>
            <person name="Pachter L."/>
            <person name="Papaceit M."/>
            <person name="Parisi M.J."/>
            <person name="Parisi M."/>
            <person name="Parts L."/>
            <person name="Pedersen J.S."/>
            <person name="Pesole G."/>
            <person name="Phillippy A.M."/>
            <person name="Ponting C.P."/>
            <person name="Pop M."/>
            <person name="Porcelli D."/>
            <person name="Powell J.R."/>
            <person name="Prohaska S."/>
            <person name="Pruitt K."/>
            <person name="Puig M."/>
            <person name="Quesneville H."/>
            <person name="Ram K.R."/>
            <person name="Rand D."/>
            <person name="Rasmussen M.D."/>
            <person name="Reed L.K."/>
            <person name="Reenan R."/>
            <person name="Reily A."/>
            <person name="Remington K.A."/>
            <person name="Rieger T.T."/>
            <person name="Ritchie M.G."/>
            <person name="Robin C."/>
            <person name="Rogers Y.H."/>
            <person name="Rohde C."/>
            <person name="Rozas J."/>
            <person name="Rubenfield M.J."/>
            <person name="Ruiz A."/>
            <person name="Russo S."/>
            <person name="Salzberg S.L."/>
            <person name="Sanchez-Gracia A."/>
            <person name="Saranga D.J."/>
            <person name="Sato H."/>
            <person name="Schaeffer S.W."/>
            <person name="Schatz M.C."/>
            <person name="Schlenke T."/>
            <person name="Schwartz R."/>
            <person name="Segarra C."/>
            <person name="Singh R.S."/>
            <person name="Sirot L."/>
            <person name="Sirota M."/>
            <person name="Sisneros N.B."/>
            <person name="Smith C.D."/>
            <person name="Smith T.F."/>
            <person name="Spieth J."/>
            <person name="Stage D.E."/>
            <person name="Stark A."/>
            <person name="Stephan W."/>
            <person name="Strausberg R.L."/>
            <person name="Strempel S."/>
            <person name="Sturgill D."/>
            <person name="Sutton G."/>
            <person name="Sutton G.G."/>
            <person name="Tao W."/>
            <person name="Teichmann S."/>
            <person name="Tobari Y.N."/>
            <person name="Tomimura Y."/>
            <person name="Tsolas J.M."/>
            <person name="Valente V.L."/>
            <person name="Venter E."/>
            <person name="Venter J.C."/>
            <person name="Vicario S."/>
            <person name="Vieira F.G."/>
            <person name="Vilella A.J."/>
            <person name="Villasante A."/>
            <person name="Walenz B."/>
            <person name="Wang J."/>
            <person name="Wasserman M."/>
            <person name="Watts T."/>
            <person name="Wilson D."/>
            <person name="Wilson R.K."/>
            <person name="Wing R.A."/>
            <person name="Wolfner M.F."/>
            <person name="Wong A."/>
            <person name="Wong G.K."/>
            <person name="Wu C.I."/>
            <person name="Wu G."/>
            <person name="Yamamoto D."/>
            <person name="Yang H.P."/>
            <person name="Yang S.P."/>
            <person name="Yorke J.A."/>
            <person name="Yoshida K."/>
            <person name="Zdobnov E."/>
            <person name="Zhang P."/>
            <person name="Zhang Y."/>
            <person name="Zimin A.V."/>
            <person name="Baldwin J."/>
            <person name="Abdouelleil A."/>
            <person name="Abdulkadir J."/>
            <person name="Abebe A."/>
            <person name="Abera B."/>
            <person name="Abreu J."/>
            <person name="Acer S.C."/>
            <person name="Aftuck L."/>
            <person name="Alexander A."/>
            <person name="An P."/>
            <person name="Anderson E."/>
            <person name="Anderson S."/>
            <person name="Arachi H."/>
            <person name="Azer M."/>
            <person name="Bachantsang P."/>
            <person name="Barry A."/>
            <person name="Bayul T."/>
            <person name="Berlin A."/>
            <person name="Bessette D."/>
            <person name="Bloom T."/>
            <person name="Blye J."/>
            <person name="Boguslavskiy L."/>
            <person name="Bonnet C."/>
            <person name="Boukhgalter B."/>
            <person name="Bourzgui I."/>
            <person name="Brown A."/>
            <person name="Cahill P."/>
            <person name="Channer S."/>
            <person name="Cheshatsang Y."/>
            <person name="Chuda L."/>
            <person name="Citroen M."/>
            <person name="Collymore A."/>
            <person name="Cooke P."/>
            <person name="Costello M."/>
            <person name="D'Aco K."/>
            <person name="Daza R."/>
            <person name="De Haan G."/>
            <person name="DeGray S."/>
            <person name="DeMaso C."/>
            <person name="Dhargay N."/>
            <person name="Dooley K."/>
            <person name="Dooley E."/>
            <person name="Doricent M."/>
            <person name="Dorje P."/>
            <person name="Dorjee K."/>
            <person name="Dupes A."/>
            <person name="Elong R."/>
            <person name="Falk J."/>
            <person name="Farina A."/>
            <person name="Faro S."/>
            <person name="Ferguson D."/>
            <person name="Fisher S."/>
            <person name="Foley C.D."/>
            <person name="Franke A."/>
            <person name="Friedrich D."/>
            <person name="Gadbois L."/>
            <person name="Gearin G."/>
            <person name="Gearin C.R."/>
            <person name="Giannoukos G."/>
            <person name="Goode T."/>
            <person name="Graham J."/>
            <person name="Grandbois E."/>
            <person name="Grewal S."/>
            <person name="Gyaltsen K."/>
            <person name="Hafez N."/>
            <person name="Hagos B."/>
            <person name="Hall J."/>
            <person name="Henson C."/>
            <person name="Hollinger A."/>
            <person name="Honan T."/>
            <person name="Huard M.D."/>
            <person name="Hughes L."/>
            <person name="Hurhula B."/>
            <person name="Husby M.E."/>
            <person name="Kamat A."/>
            <person name="Kanga B."/>
            <person name="Kashin S."/>
            <person name="Khazanovich D."/>
            <person name="Kisner P."/>
            <person name="Lance K."/>
            <person name="Lara M."/>
            <person name="Lee W."/>
            <person name="Lennon N."/>
            <person name="Letendre F."/>
            <person name="LeVine R."/>
            <person name="Lipovsky A."/>
            <person name="Liu X."/>
            <person name="Liu J."/>
            <person name="Liu S."/>
            <person name="Lokyitsang T."/>
            <person name="Lokyitsang Y."/>
            <person name="Lubonja R."/>
            <person name="Lui A."/>
            <person name="MacDonald P."/>
            <person name="Magnisalis V."/>
            <person name="Maru K."/>
            <person name="Matthews C."/>
            <person name="McCusker W."/>
            <person name="McDonough S."/>
            <person name="Mehta T."/>
            <person name="Meldrim J."/>
            <person name="Meneus L."/>
            <person name="Mihai O."/>
            <person name="Mihalev A."/>
            <person name="Mihova T."/>
            <person name="Mittelman R."/>
            <person name="Mlenga V."/>
            <person name="Montmayeur A."/>
            <person name="Mulrain L."/>
            <person name="Navidi A."/>
            <person name="Naylor J."/>
            <person name="Negash T."/>
            <person name="Nguyen T."/>
            <person name="Nguyen N."/>
            <person name="Nicol R."/>
            <person name="Norbu C."/>
            <person name="Norbu N."/>
            <person name="Novod N."/>
            <person name="O'Neill B."/>
            <person name="Osman S."/>
            <person name="Markiewicz E."/>
            <person name="Oyono O.L."/>
            <person name="Patti C."/>
            <person name="Phunkhang P."/>
            <person name="Pierre F."/>
            <person name="Priest M."/>
            <person name="Raghuraman S."/>
            <person name="Rege F."/>
            <person name="Reyes R."/>
            <person name="Rise C."/>
            <person name="Rogov P."/>
            <person name="Ross K."/>
            <person name="Ryan E."/>
            <person name="Settipalli S."/>
            <person name="Shea T."/>
            <person name="Sherpa N."/>
            <person name="Shi L."/>
            <person name="Shih D."/>
            <person name="Sparrow T."/>
            <person name="Spaulding J."/>
            <person name="Stalker J."/>
            <person name="Stange-Thomann N."/>
            <person name="Stavropoulos S."/>
            <person name="Stone C."/>
            <person name="Strader C."/>
            <person name="Tesfaye S."/>
            <person name="Thomson T."/>
            <person name="Thoulutsang Y."/>
            <person name="Thoulutsang D."/>
            <person name="Topham K."/>
            <person name="Topping I."/>
            <person name="Tsamla T."/>
            <person name="Vassiliev H."/>
            <person name="Vo A."/>
            <person name="Wangchuk T."/>
            <person name="Wangdi T."/>
            <person name="Weiand M."/>
            <person name="Wilkinson J."/>
            <person name="Wilson A."/>
            <person name="Yadav S."/>
            <person name="Young G."/>
            <person name="Yu Q."/>
            <person name="Zembek L."/>
            <person name="Zhong D."/>
            <person name="Zimmer A."/>
            <person name="Zwirko Z."/>
            <person name="Jaffe D.B."/>
            <person name="Alvarez P."/>
            <person name="Brockman W."/>
            <person name="Butler J."/>
            <person name="Chin C."/>
            <person name="Gnerre S."/>
            <person name="Grabherr M."/>
            <person name="Kleber M."/>
            <person name="Mauceli E."/>
            <person name="MacCallum I."/>
        </authorList>
    </citation>
    <scope>NUCLEOTIDE SEQUENCE [LARGE SCALE GENOMIC DNA]</scope>
    <source>
        <strain evidence="3">MSH-3 / Tucson 14011-0111.49</strain>
    </source>
</reference>
<proteinExistence type="predicted"/>
<dbReference type="OMA" id="CHLEYVT"/>
<feature type="coiled-coil region" evidence="1">
    <location>
        <begin position="353"/>
        <end position="406"/>
    </location>
</feature>